<dbReference type="PANTHER" id="PTHR30619:SF1">
    <property type="entry name" value="RECOMBINATION PROTEIN 2"/>
    <property type="match status" value="1"/>
</dbReference>
<dbReference type="InterPro" id="IPR001279">
    <property type="entry name" value="Metallo-B-lactamas"/>
</dbReference>
<keyword evidence="2" id="KW-0378">Hydrolase</keyword>
<dbReference type="EMBL" id="JACGCU010000003">
    <property type="protein sequence ID" value="MBA6058060.1"/>
    <property type="molecule type" value="Genomic_DNA"/>
</dbReference>
<dbReference type="RefSeq" id="WP_182366156.1">
    <property type="nucleotide sequence ID" value="NZ_JACGCU010000003.1"/>
</dbReference>
<evidence type="ECO:0000313" key="3">
    <source>
        <dbReference type="Proteomes" id="UP000556620"/>
    </source>
</evidence>
<dbReference type="Proteomes" id="UP000556620">
    <property type="component" value="Unassembled WGS sequence"/>
</dbReference>
<accession>A0A7W2JFR4</accession>
<name>A0A7W2JFR4_9PSED</name>
<sequence length="358" mass="38406">MAITLHKPADAELEVSLFGPGTGECIVAHLGGGDWMIVDSCTAAQSRTPVALDYLESIGVGVESVKVVVITHFHDDHIRGMSAIIERCVNARICISGALTEQESIAFAMAHSLNDAFSDLAKPSTHELANVLRMIDTDGGKRSYTLVSEDKVLHRSGTSIVHALSPSDRALVQSKLKFDSLVSDSAVAFRKLANKLSPNLCAVALHICNGKDTILLGSDLEVSGTPYLGWEAVLASVSKPNTKAALFKIPHHGSANGHSDDVVATMLGVKPVSIITTMNTHALPKPSDLDRVKGFSSSVFLTTEPLVRPPARSRAVEEQLKMVVKRRRVIPNYIGHIRVRMLNGVVSVELNDNAKEAA</sequence>
<evidence type="ECO:0000259" key="1">
    <source>
        <dbReference type="Pfam" id="PF00753"/>
    </source>
</evidence>
<dbReference type="InterPro" id="IPR052159">
    <property type="entry name" value="Competence_DNA_uptake"/>
</dbReference>
<reference evidence="2 3" key="1">
    <citation type="submission" date="2020-07" db="EMBL/GenBank/DDBJ databases">
        <title>Diversity of carbapenemase encoding genes among Pseudomonas putida group clinical isolates in a tertiary Brazilian hospital.</title>
        <authorList>
            <person name="Alberto-Lei F."/>
            <person name="Nodari C.S."/>
            <person name="Streling A.P."/>
            <person name="Paulino J.T."/>
            <person name="Bessa-Neto F.O."/>
            <person name="Cayo R."/>
            <person name="Gales A.C."/>
        </authorList>
    </citation>
    <scope>NUCLEOTIDE SEQUENCE [LARGE SCALE GENOMIC DNA]</scope>
    <source>
        <strain evidence="2 3">14535</strain>
    </source>
</reference>
<evidence type="ECO:0000313" key="2">
    <source>
        <dbReference type="EMBL" id="MBA6058060.1"/>
    </source>
</evidence>
<dbReference type="InterPro" id="IPR036866">
    <property type="entry name" value="RibonucZ/Hydroxyglut_hydro"/>
</dbReference>
<proteinExistence type="predicted"/>
<dbReference type="Gene3D" id="3.60.15.10">
    <property type="entry name" value="Ribonuclease Z/Hydroxyacylglutathione hydrolase-like"/>
    <property type="match status" value="1"/>
</dbReference>
<feature type="domain" description="Metallo-beta-lactamase" evidence="1">
    <location>
        <begin position="22"/>
        <end position="98"/>
    </location>
</feature>
<organism evidence="2 3">
    <name type="scientific">Pseudomonas juntendi</name>
    <dbReference type="NCBI Taxonomy" id="2666183"/>
    <lineage>
        <taxon>Bacteria</taxon>
        <taxon>Pseudomonadati</taxon>
        <taxon>Pseudomonadota</taxon>
        <taxon>Gammaproteobacteria</taxon>
        <taxon>Pseudomonadales</taxon>
        <taxon>Pseudomonadaceae</taxon>
        <taxon>Pseudomonas</taxon>
    </lineage>
</organism>
<dbReference type="SUPFAM" id="SSF56281">
    <property type="entry name" value="Metallo-hydrolase/oxidoreductase"/>
    <property type="match status" value="1"/>
</dbReference>
<protein>
    <submittedName>
        <fullName evidence="2">MBL fold metallo-hydrolase</fullName>
    </submittedName>
</protein>
<dbReference type="PANTHER" id="PTHR30619">
    <property type="entry name" value="DNA INTERNALIZATION/COMPETENCE PROTEIN COMEC/REC2"/>
    <property type="match status" value="1"/>
</dbReference>
<dbReference type="GO" id="GO:0016787">
    <property type="term" value="F:hydrolase activity"/>
    <property type="evidence" value="ECO:0007669"/>
    <property type="project" value="UniProtKB-KW"/>
</dbReference>
<comment type="caution">
    <text evidence="2">The sequence shown here is derived from an EMBL/GenBank/DDBJ whole genome shotgun (WGS) entry which is preliminary data.</text>
</comment>
<gene>
    <name evidence="2" type="ORF">H4C44_02560</name>
</gene>
<dbReference type="Pfam" id="PF00753">
    <property type="entry name" value="Lactamase_B"/>
    <property type="match status" value="1"/>
</dbReference>
<dbReference type="AlphaFoldDB" id="A0A7W2JFR4"/>